<protein>
    <submittedName>
        <fullName evidence="9">Sugar ABC transporter permease</fullName>
    </submittedName>
</protein>
<keyword evidence="6 7" id="KW-0472">Membrane</keyword>
<dbReference type="InterPro" id="IPR000515">
    <property type="entry name" value="MetI-like"/>
</dbReference>
<feature type="transmembrane region" description="Helical" evidence="7">
    <location>
        <begin position="294"/>
        <end position="318"/>
    </location>
</feature>
<keyword evidence="5 7" id="KW-1133">Transmembrane helix</keyword>
<evidence type="ECO:0000313" key="9">
    <source>
        <dbReference type="EMBL" id="MCZ0961039.1"/>
    </source>
</evidence>
<dbReference type="InterPro" id="IPR035906">
    <property type="entry name" value="MetI-like_sf"/>
</dbReference>
<feature type="transmembrane region" description="Helical" evidence="7">
    <location>
        <begin position="139"/>
        <end position="159"/>
    </location>
</feature>
<evidence type="ECO:0000313" key="10">
    <source>
        <dbReference type="Proteomes" id="UP001149822"/>
    </source>
</evidence>
<feature type="transmembrane region" description="Helical" evidence="7">
    <location>
        <begin position="35"/>
        <end position="57"/>
    </location>
</feature>
<evidence type="ECO:0000256" key="6">
    <source>
        <dbReference type="ARBA" id="ARBA00023136"/>
    </source>
</evidence>
<keyword evidence="3" id="KW-1003">Cell membrane</keyword>
<evidence type="ECO:0000256" key="7">
    <source>
        <dbReference type="RuleBase" id="RU363032"/>
    </source>
</evidence>
<dbReference type="CDD" id="cd06261">
    <property type="entry name" value="TM_PBP2"/>
    <property type="match status" value="1"/>
</dbReference>
<dbReference type="Proteomes" id="UP001149822">
    <property type="component" value="Unassembled WGS sequence"/>
</dbReference>
<dbReference type="RefSeq" id="WP_268941039.1">
    <property type="nucleotide sequence ID" value="NZ_JAPTYD010000004.1"/>
</dbReference>
<evidence type="ECO:0000259" key="8">
    <source>
        <dbReference type="PROSITE" id="PS50928"/>
    </source>
</evidence>
<keyword evidence="4 7" id="KW-0812">Transmembrane</keyword>
<comment type="similarity">
    <text evidence="7">Belongs to the binding-protein-dependent transport system permease family.</text>
</comment>
<dbReference type="Gene3D" id="1.10.3720.10">
    <property type="entry name" value="MetI-like"/>
    <property type="match status" value="1"/>
</dbReference>
<keyword evidence="10" id="KW-1185">Reference proteome</keyword>
<evidence type="ECO:0000256" key="3">
    <source>
        <dbReference type="ARBA" id="ARBA00022475"/>
    </source>
</evidence>
<dbReference type="PANTHER" id="PTHR30193">
    <property type="entry name" value="ABC TRANSPORTER PERMEASE PROTEIN"/>
    <property type="match status" value="1"/>
</dbReference>
<dbReference type="EMBL" id="JAPTYD010000004">
    <property type="protein sequence ID" value="MCZ0961039.1"/>
    <property type="molecule type" value="Genomic_DNA"/>
</dbReference>
<feature type="transmembrane region" description="Helical" evidence="7">
    <location>
        <begin position="189"/>
        <end position="213"/>
    </location>
</feature>
<organism evidence="9 10">
    <name type="scientific">Paracoccus benzoatiresistens</name>
    <dbReference type="NCBI Taxonomy" id="2997341"/>
    <lineage>
        <taxon>Bacteria</taxon>
        <taxon>Pseudomonadati</taxon>
        <taxon>Pseudomonadota</taxon>
        <taxon>Alphaproteobacteria</taxon>
        <taxon>Rhodobacterales</taxon>
        <taxon>Paracoccaceae</taxon>
        <taxon>Paracoccus</taxon>
    </lineage>
</organism>
<name>A0ABT4J1P7_9RHOB</name>
<dbReference type="SUPFAM" id="SSF161098">
    <property type="entry name" value="MetI-like"/>
    <property type="match status" value="1"/>
</dbReference>
<sequence length="326" mass="36445">MAAISQIIQNGSVAGAAAPRRAAPRRRRWPEPGRLASRILALRWIALALIIVGWFVYYPIIDNFLVSTTNQDIFTGEVMHVGLENYRRLADDPVVLTALWNNTAYALLSILFQVFGAFCLASIVEGLRSSRWRNFWRAVYFVPSAISTTVTGLLFYFIYQPNIGILDGLLTGLGLEQWSRIWLGDESTAIYAIIAMSQWQGFGYSTLLFTIAIQKIPRELYDAARMDGAGPLRQLWNITFPLTREMTGMMIIVTITGAFQVFNEVMVMTGGGPNNSSQVLGTWLYQQGFIQNDMGYAAAIASVVFAVTMLAASAQLWFTRRRRVQA</sequence>
<evidence type="ECO:0000256" key="4">
    <source>
        <dbReference type="ARBA" id="ARBA00022692"/>
    </source>
</evidence>
<feature type="transmembrane region" description="Helical" evidence="7">
    <location>
        <begin position="242"/>
        <end position="262"/>
    </location>
</feature>
<evidence type="ECO:0000256" key="1">
    <source>
        <dbReference type="ARBA" id="ARBA00004651"/>
    </source>
</evidence>
<evidence type="ECO:0000256" key="5">
    <source>
        <dbReference type="ARBA" id="ARBA00022989"/>
    </source>
</evidence>
<gene>
    <name evidence="9" type="ORF">OU682_05335</name>
</gene>
<comment type="subcellular location">
    <subcellularLocation>
        <location evidence="1 7">Cell membrane</location>
        <topology evidence="1 7">Multi-pass membrane protein</topology>
    </subcellularLocation>
</comment>
<proteinExistence type="inferred from homology"/>
<accession>A0ABT4J1P7</accession>
<dbReference type="InterPro" id="IPR051393">
    <property type="entry name" value="ABC_transporter_permease"/>
</dbReference>
<evidence type="ECO:0000256" key="2">
    <source>
        <dbReference type="ARBA" id="ARBA00022448"/>
    </source>
</evidence>
<comment type="caution">
    <text evidence="9">The sequence shown here is derived from an EMBL/GenBank/DDBJ whole genome shotgun (WGS) entry which is preliminary data.</text>
</comment>
<feature type="domain" description="ABC transmembrane type-1" evidence="8">
    <location>
        <begin position="99"/>
        <end position="315"/>
    </location>
</feature>
<dbReference type="PANTHER" id="PTHR30193:SF37">
    <property type="entry name" value="INNER MEMBRANE ABC TRANSPORTER PERMEASE PROTEIN YCJO"/>
    <property type="match status" value="1"/>
</dbReference>
<feature type="transmembrane region" description="Helical" evidence="7">
    <location>
        <begin position="104"/>
        <end position="127"/>
    </location>
</feature>
<keyword evidence="2 7" id="KW-0813">Transport</keyword>
<dbReference type="PROSITE" id="PS50928">
    <property type="entry name" value="ABC_TM1"/>
    <property type="match status" value="1"/>
</dbReference>
<dbReference type="Pfam" id="PF00528">
    <property type="entry name" value="BPD_transp_1"/>
    <property type="match status" value="1"/>
</dbReference>
<reference evidence="9" key="1">
    <citation type="submission" date="2022-12" db="EMBL/GenBank/DDBJ databases">
        <title>Paracoccus sp. EF6 isolated from a lake water.</title>
        <authorList>
            <person name="Liu H."/>
        </authorList>
    </citation>
    <scope>NUCLEOTIDE SEQUENCE</scope>
    <source>
        <strain evidence="9">EF6</strain>
    </source>
</reference>